<dbReference type="SUPFAM" id="SSF52833">
    <property type="entry name" value="Thioredoxin-like"/>
    <property type="match status" value="1"/>
</dbReference>
<feature type="transmembrane region" description="Helical" evidence="10">
    <location>
        <begin position="163"/>
        <end position="185"/>
    </location>
</feature>
<comment type="subcellular location">
    <subcellularLocation>
        <location evidence="1">Membrane</location>
        <topology evidence="1">Multi-pass membrane protein</topology>
    </subcellularLocation>
</comment>
<feature type="transmembrane region" description="Helical" evidence="10">
    <location>
        <begin position="20"/>
        <end position="39"/>
    </location>
</feature>
<evidence type="ECO:0000256" key="8">
    <source>
        <dbReference type="ARBA" id="ARBA00023157"/>
    </source>
</evidence>
<feature type="transmembrane region" description="Helical" evidence="10">
    <location>
        <begin position="105"/>
        <end position="124"/>
    </location>
</feature>
<feature type="transmembrane region" description="Helical" evidence="10">
    <location>
        <begin position="130"/>
        <end position="151"/>
    </location>
</feature>
<dbReference type="InterPro" id="IPR038354">
    <property type="entry name" value="VKOR_sf"/>
</dbReference>
<proteinExistence type="evidence at transcript level"/>
<feature type="domain" description="Vitamin K epoxide reductase" evidence="11">
    <location>
        <begin position="13"/>
        <end position="155"/>
    </location>
</feature>
<feature type="transmembrane region" description="Helical" evidence="10">
    <location>
        <begin position="59"/>
        <end position="84"/>
    </location>
</feature>
<keyword evidence="8" id="KW-1015">Disulfide bond</keyword>
<evidence type="ECO:0000256" key="4">
    <source>
        <dbReference type="ARBA" id="ARBA00022719"/>
    </source>
</evidence>
<gene>
    <name evidence="12" type="primary">A-PVK</name>
</gene>
<reference evidence="12" key="2">
    <citation type="submission" date="2019-06" db="EMBL/GenBank/DDBJ databases">
        <title>Genes from Arthrospira platensis.</title>
        <authorList>
            <person name="Faizal N."/>
            <person name="Venkatesh K."/>
            <person name="Arockiaraj J."/>
        </authorList>
    </citation>
    <scope>NUCLEOTIDE SEQUENCE</scope>
    <source>
        <strain evidence="12">SRM16</strain>
    </source>
</reference>
<evidence type="ECO:0000259" key="11">
    <source>
        <dbReference type="SMART" id="SM00756"/>
    </source>
</evidence>
<keyword evidence="3 10" id="KW-0812">Transmembrane</keyword>
<keyword evidence="9" id="KW-0676">Redox-active center</keyword>
<protein>
    <submittedName>
        <fullName evidence="12">Membrane protein</fullName>
    </submittedName>
</protein>
<keyword evidence="4" id="KW-0874">Quinone</keyword>
<evidence type="ECO:0000256" key="9">
    <source>
        <dbReference type="ARBA" id="ARBA00023284"/>
    </source>
</evidence>
<dbReference type="Gene3D" id="3.40.30.10">
    <property type="entry name" value="Glutaredoxin"/>
    <property type="match status" value="1"/>
</dbReference>
<evidence type="ECO:0000256" key="1">
    <source>
        <dbReference type="ARBA" id="ARBA00004141"/>
    </source>
</evidence>
<keyword evidence="5 10" id="KW-1133">Transmembrane helix</keyword>
<name>A0A4Y7LKJ2_9CYAN</name>
<dbReference type="Pfam" id="PF07884">
    <property type="entry name" value="VKOR"/>
    <property type="match status" value="1"/>
</dbReference>
<reference evidence="12" key="1">
    <citation type="submission" date="2017-06" db="EMBL/GenBank/DDBJ databases">
        <authorList>
            <person name="Nizam F."/>
        </authorList>
    </citation>
    <scope>NUCLEOTIDE SEQUENCE</scope>
    <source>
        <strain evidence="12">SRM16</strain>
    </source>
</reference>
<dbReference type="InterPro" id="IPR012932">
    <property type="entry name" value="VKOR"/>
</dbReference>
<evidence type="ECO:0000256" key="10">
    <source>
        <dbReference type="SAM" id="Phobius"/>
    </source>
</evidence>
<keyword evidence="6" id="KW-0560">Oxidoreductase</keyword>
<dbReference type="PANTHER" id="PTHR34573">
    <property type="entry name" value="VKC DOMAIN-CONTAINING PROTEIN"/>
    <property type="match status" value="1"/>
</dbReference>
<organism evidence="12">
    <name type="scientific">Arthrospira sp. SRM16</name>
    <dbReference type="NCBI Taxonomy" id="1929211"/>
    <lineage>
        <taxon>Bacteria</taxon>
        <taxon>Bacillati</taxon>
        <taxon>Cyanobacteriota</taxon>
        <taxon>Cyanophyceae</taxon>
        <taxon>Oscillatoriophycideae</taxon>
        <taxon>Oscillatoriales</taxon>
        <taxon>Microcoleaceae</taxon>
        <taxon>Arthrospira</taxon>
    </lineage>
</organism>
<dbReference type="EMBL" id="LT883612">
    <property type="protein sequence ID" value="SMZ64508.1"/>
    <property type="molecule type" value="mRNA"/>
</dbReference>
<dbReference type="AlphaFoldDB" id="A0A4Y7LKJ2"/>
<evidence type="ECO:0000256" key="5">
    <source>
        <dbReference type="ARBA" id="ARBA00022989"/>
    </source>
</evidence>
<dbReference type="InterPro" id="IPR036249">
    <property type="entry name" value="Thioredoxin-like_sf"/>
</dbReference>
<evidence type="ECO:0000256" key="7">
    <source>
        <dbReference type="ARBA" id="ARBA00023136"/>
    </source>
</evidence>
<dbReference type="GO" id="GO:0016020">
    <property type="term" value="C:membrane"/>
    <property type="evidence" value="ECO:0007669"/>
    <property type="project" value="UniProtKB-SubCell"/>
</dbReference>
<evidence type="ECO:0000313" key="12">
    <source>
        <dbReference type="EMBL" id="SMZ64508.1"/>
    </source>
</evidence>
<evidence type="ECO:0000256" key="2">
    <source>
        <dbReference type="ARBA" id="ARBA00006214"/>
    </source>
</evidence>
<dbReference type="GO" id="GO:0016491">
    <property type="term" value="F:oxidoreductase activity"/>
    <property type="evidence" value="ECO:0007669"/>
    <property type="project" value="UniProtKB-KW"/>
</dbReference>
<evidence type="ECO:0000256" key="3">
    <source>
        <dbReference type="ARBA" id="ARBA00022692"/>
    </source>
</evidence>
<dbReference type="GO" id="GO:0048038">
    <property type="term" value="F:quinone binding"/>
    <property type="evidence" value="ECO:0007669"/>
    <property type="project" value="UniProtKB-KW"/>
</dbReference>
<dbReference type="CDD" id="cd12916">
    <property type="entry name" value="VKOR_1"/>
    <property type="match status" value="1"/>
</dbReference>
<evidence type="ECO:0000256" key="6">
    <source>
        <dbReference type="ARBA" id="ARBA00023002"/>
    </source>
</evidence>
<accession>A0A4Y7LKJ2</accession>
<keyword evidence="7 10" id="KW-0472">Membrane</keyword>
<comment type="similarity">
    <text evidence="2">Belongs to the VKOR family.</text>
</comment>
<dbReference type="InterPro" id="IPR044698">
    <property type="entry name" value="VKOR/LTO1"/>
</dbReference>
<dbReference type="SMART" id="SM00756">
    <property type="entry name" value="VKc"/>
    <property type="match status" value="1"/>
</dbReference>
<dbReference type="PANTHER" id="PTHR34573:SF1">
    <property type="entry name" value="VITAMIN K EPOXIDE REDUCTASE DOMAIN-CONTAINING PROTEIN"/>
    <property type="match status" value="1"/>
</dbReference>
<sequence length="305" mass="33482">MIQMRKRSTPWIQQKSRLIIAGIGAFGAAITSYLTIQALQEGPTSCPTEGCESVLDSPYAEVFGLPLALFGFLAYVYMIAMAVIPLLISSETQTTWRKKAENYTWLLMFIGGCSMAIFSSYLMYIMAFEIQSICWFCIGSAIASFSLLALTIIGRNWEDIGQLVFLGVIVAMVTIISTLAIYAPINNPSLTDGSQNSYNITSVSNPDNISLAQHLTNVGAAMYGAYWCNFCEQQKQLFGRQAINYLTYIECDPAGENPQPELCQAKGIPGYPAWEINGELHPGLISLERLAELSGYTGSRNFGNS</sequence>
<dbReference type="Gene3D" id="1.20.1440.130">
    <property type="entry name" value="VKOR domain"/>
    <property type="match status" value="1"/>
</dbReference>